<evidence type="ECO:0000313" key="3">
    <source>
        <dbReference type="EMBL" id="MFC7362915.1"/>
    </source>
</evidence>
<dbReference type="EMBL" id="JBHTCH010000028">
    <property type="protein sequence ID" value="MFC7362915.1"/>
    <property type="molecule type" value="Genomic_DNA"/>
</dbReference>
<protein>
    <submittedName>
        <fullName evidence="3">Barstar family protein</fullName>
    </submittedName>
</protein>
<dbReference type="SUPFAM" id="SSF52038">
    <property type="entry name" value="Barstar-related"/>
    <property type="match status" value="1"/>
</dbReference>
<proteinExistence type="inferred from homology"/>
<comment type="caution">
    <text evidence="3">The sequence shown here is derived from an EMBL/GenBank/DDBJ whole genome shotgun (WGS) entry which is preliminary data.</text>
</comment>
<dbReference type="Proteomes" id="UP001596524">
    <property type="component" value="Unassembled WGS sequence"/>
</dbReference>
<organism evidence="3 4">
    <name type="scientific">Nocardioides astragali</name>
    <dbReference type="NCBI Taxonomy" id="1776736"/>
    <lineage>
        <taxon>Bacteria</taxon>
        <taxon>Bacillati</taxon>
        <taxon>Actinomycetota</taxon>
        <taxon>Actinomycetes</taxon>
        <taxon>Propionibacteriales</taxon>
        <taxon>Nocardioidaceae</taxon>
        <taxon>Nocardioides</taxon>
    </lineage>
</organism>
<evidence type="ECO:0000256" key="1">
    <source>
        <dbReference type="ARBA" id="ARBA00006845"/>
    </source>
</evidence>
<dbReference type="Pfam" id="PF01337">
    <property type="entry name" value="Barstar"/>
    <property type="match status" value="1"/>
</dbReference>
<dbReference type="InterPro" id="IPR000468">
    <property type="entry name" value="Barstar"/>
</dbReference>
<reference evidence="4" key="1">
    <citation type="journal article" date="2019" name="Int. J. Syst. Evol. Microbiol.">
        <title>The Global Catalogue of Microorganisms (GCM) 10K type strain sequencing project: providing services to taxonomists for standard genome sequencing and annotation.</title>
        <authorList>
            <consortium name="The Broad Institute Genomics Platform"/>
            <consortium name="The Broad Institute Genome Sequencing Center for Infectious Disease"/>
            <person name="Wu L."/>
            <person name="Ma J."/>
        </authorList>
    </citation>
    <scope>NUCLEOTIDE SEQUENCE [LARGE SCALE GENOMIC DNA]</scope>
    <source>
        <strain evidence="4">FCH27</strain>
    </source>
</reference>
<dbReference type="InterPro" id="IPR035905">
    <property type="entry name" value="Barstar-like_sf"/>
</dbReference>
<feature type="domain" description="Barstar (barnase inhibitor)" evidence="2">
    <location>
        <begin position="49"/>
        <end position="130"/>
    </location>
</feature>
<keyword evidence="4" id="KW-1185">Reference proteome</keyword>
<dbReference type="RefSeq" id="WP_255891302.1">
    <property type="nucleotide sequence ID" value="NZ_JAFMZM010000004.1"/>
</dbReference>
<evidence type="ECO:0000259" key="2">
    <source>
        <dbReference type="Pfam" id="PF01337"/>
    </source>
</evidence>
<dbReference type="Gene3D" id="3.30.370.10">
    <property type="entry name" value="Barstar-like"/>
    <property type="match status" value="1"/>
</dbReference>
<evidence type="ECO:0000313" key="4">
    <source>
        <dbReference type="Proteomes" id="UP001596524"/>
    </source>
</evidence>
<gene>
    <name evidence="3" type="ORF">ACFQO6_21775</name>
</gene>
<name>A0ABW2NAC4_9ACTN</name>
<sequence length="144" mass="14999">MSGLAALLAGHEAPGIYRWHGAFDVADVRHAVEHAGWGFGHVDGWTAGDSKAAFLAAVGEALDFPDDYGQNFDALADCLHDVGRGVGGVVLLWDGWGTLARADQRAFSVALSVLGSRVNADKGMPFSVLLRGEGPDVPGLASLD</sequence>
<accession>A0ABW2NAC4</accession>
<comment type="similarity">
    <text evidence="1">Belongs to the barstar family.</text>
</comment>